<reference evidence="1" key="2">
    <citation type="submission" date="2021-04" db="EMBL/GenBank/DDBJ databases">
        <authorList>
            <person name="Gilroy R."/>
        </authorList>
    </citation>
    <scope>NUCLEOTIDE SEQUENCE</scope>
    <source>
        <strain evidence="1">CHK172-16539</strain>
    </source>
</reference>
<accession>A0A9D2F5I2</accession>
<organism evidence="1 2">
    <name type="scientific">Candidatus Enterococcus avicola</name>
    <dbReference type="NCBI Taxonomy" id="2838561"/>
    <lineage>
        <taxon>Bacteria</taxon>
        <taxon>Bacillati</taxon>
        <taxon>Bacillota</taxon>
        <taxon>Bacilli</taxon>
        <taxon>Lactobacillales</taxon>
        <taxon>Enterococcaceae</taxon>
        <taxon>Enterococcus</taxon>
    </lineage>
</organism>
<proteinExistence type="predicted"/>
<dbReference type="EMBL" id="DXBN01000068">
    <property type="protein sequence ID" value="HIZ52894.1"/>
    <property type="molecule type" value="Genomic_DNA"/>
</dbReference>
<comment type="caution">
    <text evidence="1">The sequence shown here is derived from an EMBL/GenBank/DDBJ whole genome shotgun (WGS) entry which is preliminary data.</text>
</comment>
<evidence type="ECO:0000313" key="2">
    <source>
        <dbReference type="Proteomes" id="UP000824063"/>
    </source>
</evidence>
<reference evidence="1" key="1">
    <citation type="journal article" date="2021" name="PeerJ">
        <title>Extensive microbial diversity within the chicken gut microbiome revealed by metagenomics and culture.</title>
        <authorList>
            <person name="Gilroy R."/>
            <person name="Ravi A."/>
            <person name="Getino M."/>
            <person name="Pursley I."/>
            <person name="Horton D.L."/>
            <person name="Alikhan N.F."/>
            <person name="Baker D."/>
            <person name="Gharbi K."/>
            <person name="Hall N."/>
            <person name="Watson M."/>
            <person name="Adriaenssens E.M."/>
            <person name="Foster-Nyarko E."/>
            <person name="Jarju S."/>
            <person name="Secka A."/>
            <person name="Antonio M."/>
            <person name="Oren A."/>
            <person name="Chaudhuri R.R."/>
            <person name="La Ragione R."/>
            <person name="Hildebrand F."/>
            <person name="Pallen M.J."/>
        </authorList>
    </citation>
    <scope>NUCLEOTIDE SEQUENCE</scope>
    <source>
        <strain evidence="1">CHK172-16539</strain>
    </source>
</reference>
<dbReference type="AlphaFoldDB" id="A0A9D2F5I2"/>
<protein>
    <submittedName>
        <fullName evidence="1">Uncharacterized protein</fullName>
    </submittedName>
</protein>
<sequence length="151" mass="17602">MSAQEEVLFQQTLMLTELDNQQHKKIKIFLDQDYEALHIAFSYNPQEVPKELALRVIEETLPQYDWEKNLQAMDFLPLQNLVTMSLAYEGEYLGCRHNKETQQEILISEKESSWGFIPQKVSSGQWEIQLNLHCVQSEVTVELMVKGVLSK</sequence>
<dbReference type="Proteomes" id="UP000824063">
    <property type="component" value="Unassembled WGS sequence"/>
</dbReference>
<gene>
    <name evidence="1" type="ORF">IAA20_03010</name>
</gene>
<evidence type="ECO:0000313" key="1">
    <source>
        <dbReference type="EMBL" id="HIZ52894.1"/>
    </source>
</evidence>
<name>A0A9D2F5I2_9ENTE</name>